<accession>A0ABW0S8Z9</accession>
<feature type="signal peptide" evidence="1">
    <location>
        <begin position="1"/>
        <end position="21"/>
    </location>
</feature>
<keyword evidence="1" id="KW-0732">Signal</keyword>
<gene>
    <name evidence="2" type="ORF">ACFPOC_03055</name>
</gene>
<dbReference type="Proteomes" id="UP001596056">
    <property type="component" value="Unassembled WGS sequence"/>
</dbReference>
<evidence type="ECO:0000313" key="2">
    <source>
        <dbReference type="EMBL" id="MFC5565391.1"/>
    </source>
</evidence>
<evidence type="ECO:0000256" key="1">
    <source>
        <dbReference type="SAM" id="SignalP"/>
    </source>
</evidence>
<dbReference type="RefSeq" id="WP_209837773.1">
    <property type="nucleotide sequence ID" value="NZ_JAGGJP010000002.1"/>
</dbReference>
<sequence>MLGLRCAAVAAVLSLPVSAQAVVIDFDPLEAEHGWYSQIGYGYEEDGFEVTAGAEESNGLGVWGTEGPGYQGSAALFNDTPGGVVTLRRIGGGAFALDAIDLAGLYAASAASITFDAILAIGGTASQTFQLDALAGFETFTFGSLFDDILSVSWMQSSPYHQFDNIAADSASGTPAPVPLPASLPLLLGALGAVALVRRARTA</sequence>
<dbReference type="InterPro" id="IPR022472">
    <property type="entry name" value="VPLPA-CTERM"/>
</dbReference>
<comment type="caution">
    <text evidence="2">The sequence shown here is derived from an EMBL/GenBank/DDBJ whole genome shotgun (WGS) entry which is preliminary data.</text>
</comment>
<keyword evidence="3" id="KW-1185">Reference proteome</keyword>
<protein>
    <submittedName>
        <fullName evidence="2">VPLPA-CTERM sorting domain-containing protein</fullName>
    </submittedName>
</protein>
<reference evidence="3" key="1">
    <citation type="journal article" date="2019" name="Int. J. Syst. Evol. Microbiol.">
        <title>The Global Catalogue of Microorganisms (GCM) 10K type strain sequencing project: providing services to taxonomists for standard genome sequencing and annotation.</title>
        <authorList>
            <consortium name="The Broad Institute Genomics Platform"/>
            <consortium name="The Broad Institute Genome Sequencing Center for Infectious Disease"/>
            <person name="Wu L."/>
            <person name="Ma J."/>
        </authorList>
    </citation>
    <scope>NUCLEOTIDE SEQUENCE [LARGE SCALE GENOMIC DNA]</scope>
    <source>
        <strain evidence="3">KACC 11588</strain>
    </source>
</reference>
<name>A0ABW0S8Z9_9RHOB</name>
<dbReference type="NCBIfam" id="TIGR03370">
    <property type="entry name" value="VPLPA-CTERM"/>
    <property type="match status" value="1"/>
</dbReference>
<dbReference type="EMBL" id="JBHSNA010000002">
    <property type="protein sequence ID" value="MFC5565391.1"/>
    <property type="molecule type" value="Genomic_DNA"/>
</dbReference>
<proteinExistence type="predicted"/>
<evidence type="ECO:0000313" key="3">
    <source>
        <dbReference type="Proteomes" id="UP001596056"/>
    </source>
</evidence>
<organism evidence="2 3">
    <name type="scientific">Rubellimicrobium aerolatum</name>
    <dbReference type="NCBI Taxonomy" id="490979"/>
    <lineage>
        <taxon>Bacteria</taxon>
        <taxon>Pseudomonadati</taxon>
        <taxon>Pseudomonadota</taxon>
        <taxon>Alphaproteobacteria</taxon>
        <taxon>Rhodobacterales</taxon>
        <taxon>Roseobacteraceae</taxon>
        <taxon>Rubellimicrobium</taxon>
    </lineage>
</organism>
<feature type="chain" id="PRO_5045338495" evidence="1">
    <location>
        <begin position="22"/>
        <end position="203"/>
    </location>
</feature>